<feature type="region of interest" description="Disordered" evidence="1">
    <location>
        <begin position="30"/>
        <end position="61"/>
    </location>
</feature>
<comment type="caution">
    <text evidence="3">The sequence shown here is derived from an EMBL/GenBank/DDBJ whole genome shotgun (WGS) entry which is preliminary data.</text>
</comment>
<dbReference type="InterPro" id="IPR003593">
    <property type="entry name" value="AAA+_ATPase"/>
</dbReference>
<keyword evidence="4" id="KW-1185">Reference proteome</keyword>
<evidence type="ECO:0000313" key="4">
    <source>
        <dbReference type="Proteomes" id="UP000093000"/>
    </source>
</evidence>
<accession>A0A1C7NMQ5</accession>
<feature type="compositionally biased region" description="Polar residues" evidence="1">
    <location>
        <begin position="34"/>
        <end position="49"/>
    </location>
</feature>
<dbReference type="GO" id="GO:0003677">
    <property type="term" value="F:DNA binding"/>
    <property type="evidence" value="ECO:0007669"/>
    <property type="project" value="TreeGrafter"/>
</dbReference>
<feature type="domain" description="AAA+ ATPase" evidence="2">
    <location>
        <begin position="155"/>
        <end position="343"/>
    </location>
</feature>
<evidence type="ECO:0000259" key="2">
    <source>
        <dbReference type="SMART" id="SM00382"/>
    </source>
</evidence>
<gene>
    <name evidence="3" type="primary">Atad5</name>
    <name evidence="3" type="ORF">A0J61_01533</name>
</gene>
<reference evidence="3 4" key="1">
    <citation type="submission" date="2016-03" db="EMBL/GenBank/DDBJ databases">
        <title>Choanephora cucurbitarum.</title>
        <authorList>
            <person name="Min B."/>
            <person name="Park H."/>
            <person name="Park J.-H."/>
            <person name="Shin H.-D."/>
            <person name="Choi I.-G."/>
        </authorList>
    </citation>
    <scope>NUCLEOTIDE SEQUENCE [LARGE SCALE GENOMIC DNA]</scope>
    <source>
        <strain evidence="3 4">KUS-F28377</strain>
    </source>
</reference>
<dbReference type="SUPFAM" id="SSF52540">
    <property type="entry name" value="P-loop containing nucleoside triphosphate hydrolases"/>
    <property type="match status" value="1"/>
</dbReference>
<dbReference type="InParanoid" id="A0A1C7NMQ5"/>
<sequence>MSKKESLLTYFKVVKEQPTTNLVLEKQSLRNRDPQLSSRSSFLDSCTNHNSKKQLDNARPILSDKSNHNVPHYNMTNIDLQNDFATLMDQRYTKEWRRERCCQYLMHHASRNKGCLWKDKYMPDNIEGLIGQLKNYRYLLDWLNRLRTNTQQSNKSNIILLVGKHGIGKSASVQVAAKQAGYSVFEINSSSRRSGKNLLEKIGGMSESHLVRFQQMDPEKKRKFEQRETIIIRDRVKKPKMDITRHFKPIGSERKETAPKRAKIESNISKQDIVKSNYKASESLILLEEVDILFEEDKGFWQSLHAISQKSKRPIIMTCNNDTLDVPYDLLHLQTTLYFDPPSEDSLLPYLQLVCHLEGFEKVKRQDLSYIAELYEYDVRRILNALQLWLSNDTQKDLFAHIMGFSDLLSLHNSHSLADRLKGLNTTEKTICKRYFFERFGCASMSTIEEVDHLLEVYSFTDAYVGLSNQRMHQIYDTDQYQAEKNDMQYIKMIYKNPTGLDHWLVEETIEDFIYTSNYDWSDPSLNIQLKTTL</sequence>
<dbReference type="OrthoDB" id="9996895at2759"/>
<dbReference type="Pfam" id="PF03215">
    <property type="entry name" value="Rad17"/>
    <property type="match status" value="1"/>
</dbReference>
<dbReference type="EMBL" id="LUGH01000050">
    <property type="protein sequence ID" value="OBZ90422.1"/>
    <property type="molecule type" value="Genomic_DNA"/>
</dbReference>
<dbReference type="AlphaFoldDB" id="A0A1C7NMQ5"/>
<evidence type="ECO:0000256" key="1">
    <source>
        <dbReference type="SAM" id="MobiDB-lite"/>
    </source>
</evidence>
<proteinExistence type="predicted"/>
<organism evidence="3 4">
    <name type="scientific">Choanephora cucurbitarum</name>
    <dbReference type="NCBI Taxonomy" id="101091"/>
    <lineage>
        <taxon>Eukaryota</taxon>
        <taxon>Fungi</taxon>
        <taxon>Fungi incertae sedis</taxon>
        <taxon>Mucoromycota</taxon>
        <taxon>Mucoromycotina</taxon>
        <taxon>Mucoromycetes</taxon>
        <taxon>Mucorales</taxon>
        <taxon>Mucorineae</taxon>
        <taxon>Choanephoraceae</taxon>
        <taxon>Choanephoroideae</taxon>
        <taxon>Choanephora</taxon>
    </lineage>
</organism>
<dbReference type="STRING" id="101091.A0A1C7NMQ5"/>
<evidence type="ECO:0000313" key="3">
    <source>
        <dbReference type="EMBL" id="OBZ90422.1"/>
    </source>
</evidence>
<dbReference type="GO" id="GO:0005634">
    <property type="term" value="C:nucleus"/>
    <property type="evidence" value="ECO:0007669"/>
    <property type="project" value="TreeGrafter"/>
</dbReference>
<dbReference type="Gene3D" id="3.40.50.300">
    <property type="entry name" value="P-loop containing nucleotide triphosphate hydrolases"/>
    <property type="match status" value="1"/>
</dbReference>
<dbReference type="PANTHER" id="PTHR23389">
    <property type="entry name" value="CHROMOSOME TRANSMISSION FIDELITY FACTOR 18"/>
    <property type="match status" value="1"/>
</dbReference>
<dbReference type="PANTHER" id="PTHR23389:SF21">
    <property type="entry name" value="ATPASE FAMILY AAA DOMAIN-CONTAINING PROTEIN 5"/>
    <property type="match status" value="1"/>
</dbReference>
<dbReference type="InterPro" id="IPR027417">
    <property type="entry name" value="P-loop_NTPase"/>
</dbReference>
<dbReference type="SMART" id="SM00382">
    <property type="entry name" value="AAA"/>
    <property type="match status" value="1"/>
</dbReference>
<dbReference type="Proteomes" id="UP000093000">
    <property type="component" value="Unassembled WGS sequence"/>
</dbReference>
<protein>
    <submittedName>
        <fullName evidence="3">ATPase family AAA domain-containing protein 5</fullName>
    </submittedName>
</protein>
<name>A0A1C7NMQ5_9FUNG</name>